<evidence type="ECO:0000313" key="4">
    <source>
        <dbReference type="Proteomes" id="UP000826709"/>
    </source>
</evidence>
<keyword evidence="4" id="KW-1185">Reference proteome</keyword>
<dbReference type="KEGG" id="mfk:E2N92_04765"/>
<dbReference type="HAMAP" id="MF_00498">
    <property type="entry name" value="UPF0179"/>
    <property type="match status" value="1"/>
</dbReference>
<dbReference type="EMBL" id="CP037968">
    <property type="protein sequence ID" value="QYZ78788.1"/>
    <property type="molecule type" value="Genomic_DNA"/>
</dbReference>
<dbReference type="Pfam" id="PF03684">
    <property type="entry name" value="UPF0179"/>
    <property type="match status" value="1"/>
</dbReference>
<dbReference type="PANTHER" id="PTHR40699">
    <property type="entry name" value="UPF0179 PROTEIN MJ1627"/>
    <property type="match status" value="1"/>
</dbReference>
<evidence type="ECO:0000313" key="3">
    <source>
        <dbReference type="EMBL" id="QYZ78788.1"/>
    </source>
</evidence>
<dbReference type="PANTHER" id="PTHR40699:SF1">
    <property type="entry name" value="UPF0179 PROTEIN MJ1627"/>
    <property type="match status" value="1"/>
</dbReference>
<evidence type="ECO:0000256" key="2">
    <source>
        <dbReference type="HAMAP-Rule" id="MF_00498"/>
    </source>
</evidence>
<proteinExistence type="inferred from homology"/>
<organism evidence="3 4">
    <name type="scientific">Methanofollis formosanus</name>
    <dbReference type="NCBI Taxonomy" id="299308"/>
    <lineage>
        <taxon>Archaea</taxon>
        <taxon>Methanobacteriati</taxon>
        <taxon>Methanobacteriota</taxon>
        <taxon>Stenosarchaea group</taxon>
        <taxon>Methanomicrobia</taxon>
        <taxon>Methanomicrobiales</taxon>
        <taxon>Methanomicrobiaceae</taxon>
        <taxon>Methanofollis</taxon>
    </lineage>
</organism>
<protein>
    <recommendedName>
        <fullName evidence="2">UPF0179 protein E2N92_04765</fullName>
    </recommendedName>
</protein>
<gene>
    <name evidence="3" type="ORF">E2N92_04765</name>
</gene>
<sequence>MAKPKTKVTLLGTCLAEIGLEFVYEGEATGCRNCKLWKVCHNLQPGKKYQVVAVRPKTRQECAVHKDGVCAVEVIEAPVTTLIPADRAILNSSLHFESACTRTGCRSHHLCHPDGIIEGEKYIVAKVLGSGPDVCEKGRILKLVELRPVGA</sequence>
<comment type="similarity">
    <text evidence="1 2">Belongs to the UPF0179 family.</text>
</comment>
<evidence type="ECO:0000256" key="1">
    <source>
        <dbReference type="ARBA" id="ARBA00010824"/>
    </source>
</evidence>
<name>A0A8G1A168_9EURY</name>
<dbReference type="OrthoDB" id="24613at2157"/>
<dbReference type="AlphaFoldDB" id="A0A8G1A168"/>
<dbReference type="InterPro" id="IPR005369">
    <property type="entry name" value="UPF0179"/>
</dbReference>
<dbReference type="Proteomes" id="UP000826709">
    <property type="component" value="Chromosome"/>
</dbReference>
<reference evidence="3" key="1">
    <citation type="journal article" date="2005" name="Int. J. Syst. Evol. Microbiol.">
        <title>Methanofollis formosanus sp. nov., isolated from a fish pond.</title>
        <authorList>
            <person name="Wu S.Y."/>
            <person name="Chen S.C."/>
            <person name="Lai M.C."/>
        </authorList>
    </citation>
    <scope>NUCLEOTIDE SEQUENCE</scope>
    <source>
        <strain evidence="3">ML15</strain>
    </source>
</reference>
<dbReference type="RefSeq" id="WP_220682555.1">
    <property type="nucleotide sequence ID" value="NZ_CP037968.1"/>
</dbReference>
<accession>A0A8G1A168</accession>
<reference evidence="3" key="2">
    <citation type="submission" date="2019-03" db="EMBL/GenBank/DDBJ databases">
        <authorList>
            <person name="Chen S.-C."/>
            <person name="Wu S.-Y."/>
            <person name="Lai M.-C."/>
        </authorList>
    </citation>
    <scope>NUCLEOTIDE SEQUENCE</scope>
    <source>
        <strain evidence="3">ML15</strain>
    </source>
</reference>